<evidence type="ECO:0000256" key="14">
    <source>
        <dbReference type="ARBA" id="ARBA00023180"/>
    </source>
</evidence>
<dbReference type="Pfam" id="PF00053">
    <property type="entry name" value="EGF_laminin"/>
    <property type="match status" value="5"/>
</dbReference>
<feature type="disulfide bond" evidence="18">
    <location>
        <begin position="1398"/>
        <end position="1416"/>
    </location>
</feature>
<dbReference type="Pfam" id="PF00047">
    <property type="entry name" value="ig"/>
    <property type="match status" value="3"/>
</dbReference>
<feature type="compositionally biased region" description="Low complexity" evidence="20">
    <location>
        <begin position="1086"/>
        <end position="1108"/>
    </location>
</feature>
<feature type="disulfide bond" evidence="18">
    <location>
        <begin position="1466"/>
        <end position="1478"/>
    </location>
</feature>
<dbReference type="PRINTS" id="PR00261">
    <property type="entry name" value="LDLRECEPTOR"/>
</dbReference>
<feature type="disulfide bond" evidence="18">
    <location>
        <begin position="1655"/>
        <end position="1667"/>
    </location>
</feature>
<feature type="disulfide bond" evidence="16">
    <location>
        <begin position="2422"/>
        <end position="2431"/>
    </location>
</feature>
<feature type="disulfide bond" evidence="18">
    <location>
        <begin position="1723"/>
        <end position="1738"/>
    </location>
</feature>
<dbReference type="Gene3D" id="4.10.400.10">
    <property type="entry name" value="Low-density Lipoprotein Receptor"/>
    <property type="match status" value="21"/>
</dbReference>
<feature type="disulfide bond" evidence="16">
    <location>
        <begin position="4487"/>
        <end position="4497"/>
    </location>
</feature>
<evidence type="ECO:0000256" key="15">
    <source>
        <dbReference type="ARBA" id="ARBA00023292"/>
    </source>
</evidence>
<evidence type="ECO:0000256" key="10">
    <source>
        <dbReference type="ARBA" id="ARBA00022869"/>
    </source>
</evidence>
<dbReference type="InterPro" id="IPR050685">
    <property type="entry name" value="LDLR"/>
</dbReference>
<feature type="domain" description="EGF-like" evidence="22">
    <location>
        <begin position="4722"/>
        <end position="4758"/>
    </location>
</feature>
<feature type="disulfide bond" evidence="18">
    <location>
        <begin position="1618"/>
        <end position="1630"/>
    </location>
</feature>
<dbReference type="PROSITE" id="PS00022">
    <property type="entry name" value="EGF_1"/>
    <property type="match status" value="7"/>
</dbReference>
<feature type="domain" description="Ig-like" evidence="24">
    <location>
        <begin position="3714"/>
        <end position="3802"/>
    </location>
</feature>
<feature type="domain" description="Laminin G" evidence="21">
    <location>
        <begin position="4524"/>
        <end position="4699"/>
    </location>
</feature>
<evidence type="ECO:0000256" key="4">
    <source>
        <dbReference type="ARBA" id="ARBA00022525"/>
    </source>
</evidence>
<feature type="disulfide bond" evidence="18">
    <location>
        <begin position="383"/>
        <end position="395"/>
    </location>
</feature>
<feature type="compositionally biased region" description="Basic residues" evidence="20">
    <location>
        <begin position="725"/>
        <end position="740"/>
    </location>
</feature>
<dbReference type="PROSITE" id="PS00010">
    <property type="entry name" value="ASX_HYDROXYL"/>
    <property type="match status" value="2"/>
</dbReference>
<dbReference type="InterPro" id="IPR013098">
    <property type="entry name" value="Ig_I-set"/>
</dbReference>
<evidence type="ECO:0000256" key="5">
    <source>
        <dbReference type="ARBA" id="ARBA00022530"/>
    </source>
</evidence>
<keyword evidence="6 16" id="KW-0245">EGF-like domain</keyword>
<feature type="region of interest" description="Disordered" evidence="20">
    <location>
        <begin position="764"/>
        <end position="811"/>
    </location>
</feature>
<feature type="compositionally biased region" description="Polar residues" evidence="20">
    <location>
        <begin position="798"/>
        <end position="811"/>
    </location>
</feature>
<dbReference type="SMART" id="SM00281">
    <property type="entry name" value="LamB"/>
    <property type="match status" value="3"/>
</dbReference>
<feature type="domain" description="Laminin EGF-like" evidence="23">
    <location>
        <begin position="2802"/>
        <end position="2850"/>
    </location>
</feature>
<feature type="disulfide bond" evidence="18">
    <location>
        <begin position="1893"/>
        <end position="1905"/>
    </location>
</feature>
<dbReference type="Pfam" id="PF00052">
    <property type="entry name" value="Laminin_B"/>
    <property type="match status" value="3"/>
</dbReference>
<dbReference type="GO" id="GO:0012505">
    <property type="term" value="C:endomembrane system"/>
    <property type="evidence" value="ECO:0007669"/>
    <property type="project" value="UniProtKB-SubCell"/>
</dbReference>
<feature type="disulfide bond" evidence="18">
    <location>
        <begin position="1205"/>
        <end position="1223"/>
    </location>
</feature>
<reference evidence="26 27" key="1">
    <citation type="submission" date="2015-07" db="EMBL/GenBank/DDBJ databases">
        <title>The genome of Habropoda laboriosa.</title>
        <authorList>
            <person name="Pan H."/>
            <person name="Kapheim K."/>
        </authorList>
    </citation>
    <scope>NUCLEOTIDE SEQUENCE [LARGE SCALE GENOMIC DNA]</scope>
    <source>
        <strain evidence="26">0110345459</strain>
    </source>
</reference>
<dbReference type="InterPro" id="IPR003599">
    <property type="entry name" value="Ig_sub"/>
</dbReference>
<keyword evidence="8" id="KW-0732">Signal</keyword>
<dbReference type="Gene3D" id="2.60.120.200">
    <property type="match status" value="3"/>
</dbReference>
<dbReference type="Gene3D" id="2.170.300.10">
    <property type="entry name" value="Tie2 ligand-binding domain superfamily"/>
    <property type="match status" value="2"/>
</dbReference>
<feature type="disulfide bond" evidence="18">
    <location>
        <begin position="422"/>
        <end position="434"/>
    </location>
</feature>
<evidence type="ECO:0000256" key="20">
    <source>
        <dbReference type="SAM" id="MobiDB-lite"/>
    </source>
</evidence>
<feature type="disulfide bond" evidence="18">
    <location>
        <begin position="498"/>
        <end position="510"/>
    </location>
</feature>
<dbReference type="InterPro" id="IPR002049">
    <property type="entry name" value="LE_dom"/>
</dbReference>
<dbReference type="CDD" id="cd00054">
    <property type="entry name" value="EGF_CA"/>
    <property type="match status" value="2"/>
</dbReference>
<feature type="disulfide bond" evidence="18">
    <location>
        <begin position="466"/>
        <end position="484"/>
    </location>
</feature>
<feature type="domain" description="Laminin EGF-like" evidence="23">
    <location>
        <begin position="2454"/>
        <end position="2503"/>
    </location>
</feature>
<feature type="disulfide bond" evidence="16">
    <location>
        <begin position="2455"/>
        <end position="2472"/>
    </location>
</feature>
<dbReference type="GO" id="GO:0016192">
    <property type="term" value="P:vesicle-mediated transport"/>
    <property type="evidence" value="ECO:0007669"/>
    <property type="project" value="UniProtKB-ARBA"/>
</dbReference>
<dbReference type="InterPro" id="IPR013320">
    <property type="entry name" value="ConA-like_dom_sf"/>
</dbReference>
<feature type="disulfide bond" evidence="18">
    <location>
        <begin position="1447"/>
        <end position="1462"/>
    </location>
</feature>
<feature type="domain" description="Laminin EGF-like" evidence="23">
    <location>
        <begin position="2746"/>
        <end position="2795"/>
    </location>
</feature>
<dbReference type="GO" id="GO:0030154">
    <property type="term" value="P:cell differentiation"/>
    <property type="evidence" value="ECO:0007669"/>
    <property type="project" value="UniProtKB-ARBA"/>
</dbReference>
<feature type="compositionally biased region" description="Basic and acidic residues" evidence="20">
    <location>
        <begin position="86"/>
        <end position="101"/>
    </location>
</feature>
<dbReference type="InterPro" id="IPR000742">
    <property type="entry name" value="EGF"/>
</dbReference>
<feature type="disulfide bond" evidence="18">
    <location>
        <begin position="1428"/>
        <end position="1440"/>
    </location>
</feature>
<protein>
    <submittedName>
        <fullName evidence="26">Basement membrane-specific heparan sulfate proteoglycan core protein</fullName>
    </submittedName>
</protein>
<feature type="disulfide bond" evidence="16">
    <location>
        <begin position="4726"/>
        <end position="4736"/>
    </location>
</feature>
<dbReference type="InterPro" id="IPR023415">
    <property type="entry name" value="LDLR_class-A_CS"/>
</dbReference>
<feature type="disulfide bond" evidence="18">
    <location>
        <begin position="390"/>
        <end position="408"/>
    </location>
</feature>
<dbReference type="FunFam" id="4.10.400.10:FF:000034">
    <property type="entry name" value="Low-density lipoprotein receptor-related protein 2"/>
    <property type="match status" value="1"/>
</dbReference>
<feature type="disulfide bond" evidence="18">
    <location>
        <begin position="1521"/>
        <end position="1536"/>
    </location>
</feature>
<feature type="disulfide bond" evidence="18">
    <location>
        <begin position="363"/>
        <end position="378"/>
    </location>
</feature>
<feature type="disulfide bond" evidence="18">
    <location>
        <begin position="1435"/>
        <end position="1453"/>
    </location>
</feature>
<feature type="disulfide bond" evidence="18">
    <location>
        <begin position="1198"/>
        <end position="1210"/>
    </location>
</feature>
<dbReference type="PROSITE" id="PS50027">
    <property type="entry name" value="EGF_LAM_2"/>
    <property type="match status" value="4"/>
</dbReference>
<keyword evidence="10" id="KW-0084">Basement membrane</keyword>
<feature type="disulfide bond" evidence="16">
    <location>
        <begin position="4748"/>
        <end position="4757"/>
    </location>
</feature>
<dbReference type="InterPro" id="IPR003598">
    <property type="entry name" value="Ig_sub2"/>
</dbReference>
<dbReference type="InterPro" id="IPR036179">
    <property type="entry name" value="Ig-like_dom_sf"/>
</dbReference>
<evidence type="ECO:0000256" key="17">
    <source>
        <dbReference type="PROSITE-ProRule" id="PRU00122"/>
    </source>
</evidence>
<dbReference type="FunFam" id="2.10.25.10:FF:000106">
    <property type="entry name" value="Heparan sulfate proteoglycan 2"/>
    <property type="match status" value="1"/>
</dbReference>
<feature type="disulfide bond" evidence="16">
    <location>
        <begin position="4508"/>
        <end position="4517"/>
    </location>
</feature>
<dbReference type="SMART" id="SM00192">
    <property type="entry name" value="LDLa"/>
    <property type="match status" value="21"/>
</dbReference>
<feature type="non-terminal residue" evidence="26">
    <location>
        <position position="1"/>
    </location>
</feature>
<feature type="domain" description="Laminin IV type A" evidence="25">
    <location>
        <begin position="2529"/>
        <end position="2712"/>
    </location>
</feature>
<dbReference type="Pfam" id="PF24973">
    <property type="entry name" value="EGF_LMN_ATRN"/>
    <property type="match status" value="1"/>
</dbReference>
<dbReference type="GO" id="GO:0048731">
    <property type="term" value="P:system development"/>
    <property type="evidence" value="ECO:0007669"/>
    <property type="project" value="UniProtKB-ARBA"/>
</dbReference>
<feature type="domain" description="Ig-like" evidence="24">
    <location>
        <begin position="4187"/>
        <end position="4267"/>
    </location>
</feature>
<evidence type="ECO:0000256" key="11">
    <source>
        <dbReference type="ARBA" id="ARBA00022989"/>
    </source>
</evidence>
<dbReference type="PROSITE" id="PS50026">
    <property type="entry name" value="EGF_3"/>
    <property type="match status" value="7"/>
</dbReference>
<dbReference type="Pfam" id="PF13927">
    <property type="entry name" value="Ig_3"/>
    <property type="match status" value="8"/>
</dbReference>
<feature type="compositionally biased region" description="Polar residues" evidence="20">
    <location>
        <begin position="141"/>
        <end position="152"/>
    </location>
</feature>
<feature type="disulfide bond" evidence="18">
    <location>
        <begin position="553"/>
        <end position="568"/>
    </location>
</feature>
<dbReference type="FunFam" id="2.10.25.10:FF:000066">
    <property type="entry name" value="FAT atypical cadherin 4"/>
    <property type="match status" value="1"/>
</dbReference>
<feature type="domain" description="Ig-like" evidence="24">
    <location>
        <begin position="1753"/>
        <end position="1859"/>
    </location>
</feature>
<feature type="domain" description="Laminin EGF-like" evidence="23">
    <location>
        <begin position="2395"/>
        <end position="2451"/>
    </location>
</feature>
<feature type="domain" description="EGF-like" evidence="22">
    <location>
        <begin position="2445"/>
        <end position="2484"/>
    </location>
</feature>
<feature type="disulfide bond" evidence="17">
    <location>
        <begin position="4954"/>
        <end position="4981"/>
    </location>
</feature>
<feature type="disulfide bond" evidence="18">
    <location>
        <begin position="505"/>
        <end position="523"/>
    </location>
</feature>
<feature type="region of interest" description="Disordered" evidence="20">
    <location>
        <begin position="723"/>
        <end position="748"/>
    </location>
</feature>
<dbReference type="PROSITE" id="PS01186">
    <property type="entry name" value="EGF_2"/>
    <property type="match status" value="4"/>
</dbReference>
<feature type="disulfide bond" evidence="18">
    <location>
        <begin position="429"/>
        <end position="447"/>
    </location>
</feature>
<dbReference type="OrthoDB" id="10055367at2759"/>
<feature type="domain" description="Ig-like" evidence="24">
    <location>
        <begin position="4022"/>
        <end position="4088"/>
    </location>
</feature>
<dbReference type="SMART" id="SM00409">
    <property type="entry name" value="IG"/>
    <property type="match status" value="13"/>
</dbReference>
<dbReference type="InterPro" id="IPR007110">
    <property type="entry name" value="Ig-like_dom"/>
</dbReference>
<dbReference type="SMART" id="SM00180">
    <property type="entry name" value="EGF_Lam"/>
    <property type="match status" value="7"/>
</dbReference>
<feature type="compositionally biased region" description="Polar residues" evidence="20">
    <location>
        <begin position="764"/>
        <end position="781"/>
    </location>
</feature>
<keyword evidence="7" id="KW-0812">Transmembrane</keyword>
<dbReference type="InterPro" id="IPR013151">
    <property type="entry name" value="Immunoglobulin_dom"/>
</dbReference>
<name>A0A0L7QT60_9HYME</name>
<feature type="disulfide bond" evidence="18">
    <location>
        <begin position="1995"/>
        <end position="2010"/>
    </location>
</feature>
<dbReference type="InterPro" id="IPR056863">
    <property type="entry name" value="LMN_ATRN_NET-like_EGF"/>
</dbReference>
<feature type="domain" description="Laminin G" evidence="21">
    <location>
        <begin position="4270"/>
        <end position="4447"/>
    </location>
</feature>
<proteinExistence type="predicted"/>
<dbReference type="InterPro" id="IPR009030">
    <property type="entry name" value="Growth_fac_rcpt_cys_sf"/>
</dbReference>
<feature type="domain" description="Ig-like" evidence="24">
    <location>
        <begin position="3623"/>
        <end position="3711"/>
    </location>
</feature>
<dbReference type="PROSITE" id="PS50025">
    <property type="entry name" value="LAM_G_DOMAIN"/>
    <property type="match status" value="3"/>
</dbReference>
<feature type="disulfide bond" evidence="18">
    <location>
        <begin position="1625"/>
        <end position="1643"/>
    </location>
</feature>
<feature type="disulfide bond" evidence="18">
    <location>
        <begin position="1410"/>
        <end position="1425"/>
    </location>
</feature>
<evidence type="ECO:0000259" key="25">
    <source>
        <dbReference type="PROSITE" id="PS51115"/>
    </source>
</evidence>
<dbReference type="CDD" id="cd00110">
    <property type="entry name" value="LamG"/>
    <property type="match status" value="3"/>
</dbReference>
<feature type="domain" description="Laminin IV type A" evidence="25">
    <location>
        <begin position="2876"/>
        <end position="3055"/>
    </location>
</feature>
<dbReference type="SMART" id="SM00181">
    <property type="entry name" value="EGF"/>
    <property type="match status" value="8"/>
</dbReference>
<evidence type="ECO:0000256" key="1">
    <source>
        <dbReference type="ARBA" id="ARBA00004167"/>
    </source>
</evidence>
<keyword evidence="12" id="KW-0472">Membrane</keyword>
<feature type="disulfide bond" evidence="18">
    <location>
        <begin position="1637"/>
        <end position="1652"/>
    </location>
</feature>
<evidence type="ECO:0000256" key="18">
    <source>
        <dbReference type="PROSITE-ProRule" id="PRU00124"/>
    </source>
</evidence>
<evidence type="ECO:0000256" key="6">
    <source>
        <dbReference type="ARBA" id="ARBA00022536"/>
    </source>
</evidence>
<feature type="disulfide bond" evidence="18">
    <location>
        <begin position="1912"/>
        <end position="1927"/>
    </location>
</feature>
<feature type="compositionally biased region" description="Polar residues" evidence="20">
    <location>
        <begin position="45"/>
        <end position="54"/>
    </location>
</feature>
<feature type="disulfide bond" evidence="18">
    <location>
        <begin position="1217"/>
        <end position="1232"/>
    </location>
</feature>
<feature type="disulfide bond" evidence="18">
    <location>
        <begin position="1473"/>
        <end position="1491"/>
    </location>
</feature>
<feature type="disulfide bond" evidence="19">
    <location>
        <begin position="2765"/>
        <end position="2774"/>
    </location>
</feature>
<dbReference type="InterPro" id="IPR000152">
    <property type="entry name" value="EGF-type_Asp/Asn_hydroxyl_site"/>
</dbReference>
<feature type="disulfide bond" evidence="18">
    <location>
        <begin position="1932"/>
        <end position="1944"/>
    </location>
</feature>
<dbReference type="GO" id="GO:0005604">
    <property type="term" value="C:basement membrane"/>
    <property type="evidence" value="ECO:0007669"/>
    <property type="project" value="UniProtKB-SubCell"/>
</dbReference>
<feature type="domain" description="Ig-like" evidence="24">
    <location>
        <begin position="3350"/>
        <end position="3430"/>
    </location>
</feature>
<feature type="domain" description="Ig-like" evidence="24">
    <location>
        <begin position="4095"/>
        <end position="4178"/>
    </location>
</feature>
<feature type="domain" description="EGF-like" evidence="22">
    <location>
        <begin position="4443"/>
        <end position="4481"/>
    </location>
</feature>
<evidence type="ECO:0000256" key="16">
    <source>
        <dbReference type="PROSITE-ProRule" id="PRU00076"/>
    </source>
</evidence>
<organism evidence="26 27">
    <name type="scientific">Habropoda laboriosa</name>
    <dbReference type="NCBI Taxonomy" id="597456"/>
    <lineage>
        <taxon>Eukaryota</taxon>
        <taxon>Metazoa</taxon>
        <taxon>Ecdysozoa</taxon>
        <taxon>Arthropoda</taxon>
        <taxon>Hexapoda</taxon>
        <taxon>Insecta</taxon>
        <taxon>Pterygota</taxon>
        <taxon>Neoptera</taxon>
        <taxon>Endopterygota</taxon>
        <taxon>Hymenoptera</taxon>
        <taxon>Apocrita</taxon>
        <taxon>Aculeata</taxon>
        <taxon>Apoidea</taxon>
        <taxon>Anthophila</taxon>
        <taxon>Apidae</taxon>
        <taxon>Habropoda</taxon>
    </lineage>
</organism>
<dbReference type="GO" id="GO:0009653">
    <property type="term" value="P:anatomical structure morphogenesis"/>
    <property type="evidence" value="ECO:0007669"/>
    <property type="project" value="UniProtKB-ARBA"/>
</dbReference>
<dbReference type="SUPFAM" id="SSF49899">
    <property type="entry name" value="Concanavalin A-like lectins/glucanases"/>
    <property type="match status" value="3"/>
</dbReference>
<dbReference type="SUPFAM" id="SSF57184">
    <property type="entry name" value="Growth factor receptor domain"/>
    <property type="match status" value="1"/>
</dbReference>
<keyword evidence="15 19" id="KW-0424">Laminin EGF-like domain</keyword>
<feature type="disulfide bond" evidence="18">
    <location>
        <begin position="1951"/>
        <end position="1966"/>
    </location>
</feature>
<keyword evidence="5" id="KW-0272">Extracellular matrix</keyword>
<feature type="region of interest" description="Disordered" evidence="20">
    <location>
        <begin position="669"/>
        <end position="693"/>
    </location>
</feature>
<dbReference type="SUPFAM" id="SSF48726">
    <property type="entry name" value="Immunoglobulin"/>
    <property type="match status" value="13"/>
</dbReference>
<keyword evidence="13 16" id="KW-1015">Disulfide bond</keyword>
<feature type="domain" description="Laminin IV type A" evidence="25">
    <location>
        <begin position="2167"/>
        <end position="2340"/>
    </location>
</feature>
<dbReference type="SUPFAM" id="SSF57424">
    <property type="entry name" value="LDL receptor-like module"/>
    <property type="match status" value="20"/>
</dbReference>
<feature type="compositionally biased region" description="Basic residues" evidence="20">
    <location>
        <begin position="671"/>
        <end position="685"/>
    </location>
</feature>
<feature type="domain" description="EGF-like" evidence="22">
    <location>
        <begin position="2396"/>
        <end position="2432"/>
    </location>
</feature>
<dbReference type="CDD" id="cd00112">
    <property type="entry name" value="LDLa"/>
    <property type="match status" value="20"/>
</dbReference>
<dbReference type="EMBL" id="KQ414756">
    <property type="protein sequence ID" value="KOC61661.1"/>
    <property type="molecule type" value="Genomic_DNA"/>
</dbReference>
<feature type="disulfide bond" evidence="16">
    <location>
        <begin position="3094"/>
        <end position="3111"/>
    </location>
</feature>
<feature type="domain" description="Ig-like" evidence="24">
    <location>
        <begin position="3446"/>
        <end position="3527"/>
    </location>
</feature>
<feature type="disulfide bond" evidence="18">
    <location>
        <begin position="459"/>
        <end position="471"/>
    </location>
</feature>
<dbReference type="PROSITE" id="PS50068">
    <property type="entry name" value="LDLRA_2"/>
    <property type="match status" value="21"/>
</dbReference>
<feature type="disulfide bond" evidence="18">
    <location>
        <begin position="294"/>
        <end position="309"/>
    </location>
</feature>
<dbReference type="GO" id="GO:0048513">
    <property type="term" value="P:animal organ development"/>
    <property type="evidence" value="ECO:0007669"/>
    <property type="project" value="UniProtKB-ARBA"/>
</dbReference>
<comment type="subcellular location">
    <subcellularLocation>
        <location evidence="3">Endomembrane system</location>
    </subcellularLocation>
    <subcellularLocation>
        <location evidence="1">Membrane</location>
        <topology evidence="1">Single-pass membrane protein</topology>
    </subcellularLocation>
    <subcellularLocation>
        <location evidence="2">Secreted</location>
        <location evidence="2">Extracellular space</location>
        <location evidence="2">Extracellular matrix</location>
        <location evidence="2">Basement membrane</location>
    </subcellularLocation>
</comment>
<evidence type="ECO:0000313" key="27">
    <source>
        <dbReference type="Proteomes" id="UP000053825"/>
    </source>
</evidence>
<feature type="disulfide bond" evidence="18">
    <location>
        <begin position="1272"/>
        <end position="1287"/>
    </location>
</feature>
<feature type="domain" description="Ig-like" evidence="24">
    <location>
        <begin position="3534"/>
        <end position="3616"/>
    </location>
</feature>
<evidence type="ECO:0000256" key="8">
    <source>
        <dbReference type="ARBA" id="ARBA00022729"/>
    </source>
</evidence>
<feature type="domain" description="EGF-like" evidence="22">
    <location>
        <begin position="4483"/>
        <end position="4518"/>
    </location>
</feature>
<dbReference type="InterPro" id="IPR002172">
    <property type="entry name" value="LDrepeatLR_classA_rpt"/>
</dbReference>
<evidence type="ECO:0000259" key="21">
    <source>
        <dbReference type="PROSITE" id="PS50025"/>
    </source>
</evidence>
<dbReference type="InterPro" id="IPR001881">
    <property type="entry name" value="EGF-like_Ca-bd_dom"/>
</dbReference>
<dbReference type="Gene3D" id="2.10.25.10">
    <property type="entry name" value="Laminin"/>
    <property type="match status" value="6"/>
</dbReference>
<evidence type="ECO:0000256" key="12">
    <source>
        <dbReference type="ARBA" id="ARBA00023136"/>
    </source>
</evidence>
<sequence>YLQNDDLVFDQDGKQFFDEAPLIETYQQQSLLRRITRGILDFFTPYSSSSNTTEAPAEKDDADNEDEFRQPVEPEESEPKVSSVKASEKDDWLSHDSREDTRDADEDNEIGPAAEGHREPSKFGNMDDEDLAGSGEVEGSATETDFKPNSSPKGEIRYYRITLTVVEPYRREYGDRNSKESKELSGNLTEPLELLLNRHVPHEEHHVNVIKISPATDNFMSLVTLDIGSTFTDELEVQNILELTLRLHSLGNVKVRPEGFSFRIFQGPLGEPECDPSTELRCRNGVCVPLDSRCDGISQCEDGSDEQDCPNANTERTDLKPTTDEEGSGAYDNPTGTDRNKCRADDTVRCSDQSRYICSVQKCDGVPDCADGGDEVGCSNSECSTGEFACDVSRCIPESEKCNFVKDCSDGSDEHDCNYPACTATQFRCRNDKCINSSEQCNGINDCLDGSDEENCLRCRSDQFECYDGECVSLSAKCDGRSDCRDRSDEYNCNVTTCSSDQFRCQDGSCISIEKRCNHHVDCRNGEDENQCGCGEAEFRCTDGRCIGYELQCNGVEECADGSDERDCVKKSWRNVYNDERMMRRFVETNKINPHRRSFNDWKQREGKLMKDSGDPNRLYRKSSSETLSKSESTLWNIFAGRSNENYLKSARNIQRSLVKAKNIVDSDVKRPRRKKKKHSRRRNIKNSTDTNHRISETVDVAVLVDSTTSTTPLTRKWRLNAEKKLRKRKRKRKPGKARKYATSTVSTSIKSTENETFYNEWQTATAEDEGSSTSRSVEASTESEIEDDRSTKEENEFTSTVASTDPVVSTEGNFSNVKELEEVVETTSESTGETTGWNFWENLIFNDSSEILNIDRPSDEDVEENLTTNLDEDAKRWNLIEEDTADTLKIKRFSKEESEEEYETTIGHEITLSDLEDWSSNTEEVQGSILSEDIPFESLRNDSEETSMREGRVTPPVKVETELYESKSEDSKVEINLLSRDRLSNKISNKSSTSADQSLEKKAHKCAAVCAECRRKSEREKKLGTANDENIDSGLVSIEETNLVDVDEIGSSVTLSPTYWLKKTESPDLVEAVTELADENRRNKQSTVSEQSGTTTSETTWNNSTLSFIGTKPAFPETTSSSARSEDDTKELQSNEEKQNTSTSVIDEITLSTSSSIIEASLSPEKSKDTTVASSEKKFNGTTVESSNSTTSETFKCEQSQFLCDDGYCISRDKVCDGIRNCEDNGDESGCDDSDYEANEIGSEVSARGSEACENGEFACDGTCISSIYVCNNRVDCKDGADELDCGSEVGFTESRLCLFFSGYINTYVSSGTIRVPETPPKVNIFRERECTPTQFKCATGNMCIEGVYRCDGHPDCPDRSDEDCANETITHVTQPTKSRWTTESPRECDLSREMRCDDGQCVLLRRRCDNIFDCLDGSDERGCGVCTPAEWKCASGECIPDIERCDNRIQCPDASDEAGCVNECPGGMFRCNNGLCLDSKRRCDGRPQCSDGSDEINCQCPDGERSCDNGVCISWKFICDGHVDCLDGSDEHGCTDVGTPPPECSYDEFSCLNRDCIPRSAVCDGRVDCPDEEDEANCPRGINESDRTTLVGLVHKSQASKDYQEPAANLSTPRSCAPDDFVCADGTCIPETHHCDHFYDCRDFTDEQYCFGCGQDQFQCANGHCIRADQKCNKYIDCTDGSDEPEGCEDITTTKPAPGRCLPGYFMCAIDKNCVPQSSRCNGIPECRDRSDEENCYKPTDAAHLNLKTYPSEQVIKESRHSRQRSINTNFDYFCLPWPDPAKQGREVVFQCRDEGPLRARVRWLRGNNLPLPPQSQDKNGRLEIPNIQLAHSGQYICEAVGYPPSTPGQQVSVYLTVEKFQEACQLLSKTIRCLQCTPVEPPSTIKPHICQYDEATCGNGDCIPKSHVCNGRVDCTDGSDEMRCSPHGCEPNEFRCNNTQCVGKVWRCDGDNDCADGSDEENCDGSLPDSSCRITEFACASNDQCIPKTFQCDQEKDCQDGSDEIGCSPVYIVKPPEPMLTLEIGEVLIITCTAIGVPTPEISWRLNWRHVPSKCTMTSVDGVGILTCPDIQPEDQGAYSCEALNSSGFVFAIPDAIVMVNTHGDPCPKGTFNSEARSVDECIACFCFGVATECKSANLFTYQIPRPFDRPKILSLKHLGSEQVEDISRHIQNLNSVGRDGVQLYGQALYTELLNDRNIAYFPLPEDYHGNQLNSYGGYLKYRVRYNGTGVQNLAPSVVMMGNKYVLSHRGKQLIPHYDHEESVRFFDGEWYKQQGMNEAVPATRQEIMMTLANVQNILIKAQYDSSPFLDARITHIVMDTADVRNTGLGSASYVEECQCPSGYTGLSCEECAPGYLRRETGAWLGQCYRDEPPCPPGYYGDPTRNIPCQTCPCPLTNPSNQFARTCHLASDGYPTCDCPPGYVGRRCEQCDHGYQGNPLIPGDMCIPTPQCDPDGSLSSVADPITGKCRCKQYTTGLTCNQCKANTFNPSSKNQFGCIGCFCMGITEKCVSSNWYRSEIAVSFTNSARGFHLIESKTSDAPPIVKEIIVDQVAREILYNEFLNRGNNDVYYWQLPSIFLGNRVTSYGGNLKYTVRYVPAPGGQSSKNNAADVELISANDINLLYFSRESPEPNSRQTFIVPLLEQYWQRNDGTQADREHLLMALADIRAIRIKATYTTHTDETALSLVSLDTAEKYNTGLSRAVEVEECNCPVGYKGLSCEDCDVGFTRASEGLYLGLCKPCFCNGHSSQCNPDTGTCENCAHHTTGEYCELCERGYQGDTTRGSPHDCVFTGDNRTCVCDEAGSRTGLCIEDRCDCKRNVDGPECNRCRPGTFGLSADNPAGCSECYCSGVTTQCHESSLYVQQIPVWVYDNKHGFTLTDSTRIEIIDDGFELNIAMNELGYRYPDSRGRRLFWSLPAIFTGNQVKSYGGNLTLTQHITAYPGAQSYKDQDIILIGNGITLFWTNPIDIQPDIPLSYSVPLREFEWKRLTMEGPRVASRIDMMTVLSNLEAILVRATHSERMTATYISDISLDTAVDHQTGNRRAVQVEVCRCPTGYIGTSCESCARGYYRDTSDRSASYLGTCNLCPCNNNEESCVLTRSGQVKCHCLPGYVGQYCQDTGDLMVSLMPMNPVVKANSWVIFTCSYESMEPFYISFNLTSFDDKPLTASCAKPGPIERTKKGAMRSWYIYIRQDPFNVECHIQNHNGTVLVKVITSVTAEDTNLSITTTPHPTNRRPTIVVYIEGPELQIIETGGTVRYHCSGRSLDNGSLHIKWEKEGGQLPPGRSVYDNHGLLIIRDVKVSDSGIYVCQVSDGVHVAFKNVTLTVGAFPQSLLEIPGVHSTPPRIIVTPPSLQVLEGEQAKFRCEASGNPPPHIEWIRVHGPMNPEATVYNGVWNLRAVSKSDAAKYKCVGRNNVGMDEKTVILYVLDNRNVPVTQGIPPIIIPPEWIGVAGETITITCIPSQPINVTWTRQDSLQLPHRASQRNGVLNIRNPTPYDSGIYVCTASSLVGTVTSSTINITVLHRPPPTIITQPEKQTVPQGSTAEVRCVTSGESAPEISWNKYPGEMSPNVQQIGNTLRIVNIQIADRGVYVCRVTGAGRSHEASAIIEVEPRETPQVEIYPKDVPPVTLGGSTDLQCRAVAGIPTPELYWAHQDGRPFPFNVKQLPGGVLRLSNVTANDRGAYVCSAVNSVGSNSAVVYIEVQSLPIIMITPQAGTLTVKPGDSVRLTCNASGYPQPSVAWSKHVNVVSFNHELISLPQSAVYEIHSVSPDHEGSYSCHAKNAAGFVEESVYIRVEDNEIYPPCRGNTPCTDPVSDDSIPMDYLRIPNGGRVEIHCSVHAYDGNHIYLDWKRTDHKPLPEGSTVHNGVLIIPEVEKSAAGEYVCSGMDQAGSPLFKAKSRLVVLSPPRIVLIPPRQTVRAGENPSIVCRTTGDEPMNIEWAAIGRSLPYSVSDNRGVLQFHGITYSDAGKYLCKATNEAGTAEAVAEVLVNVAEHHYDDVDVRATERDVVAYAGQPVRLRCVVREKATINWSRESQSLPPTARKEDDYLELPRARPEDSGRYICQIQTAHGVSSDYINLSVSPSVTPAVSVEVSQDPVNIGDTIDIRCACSGTRNPRYHWSRPNHPNLPENAQEYGNVLRLHNVAVSDSGLYRCTADTPEGIFEQDFNLVVHGGNNDAPAIETKYAPYGSLLEMDCHPNLNPPMKFHWSKLGGFLPRDAQASESKLKLINIKAEDAGTYLCTVNNDLENIEIPTVLVVTGVVPHFSQAPQSFIAFPPLFDSYLKSNIEVSFKPENYDGIILYNGESDRGNDDFILLSLVGGYPQFSFDLGSGPAIIRAEKPVTLSEWHTIKLQRNRKEGTMLVDGEGPYKGIAAGRKQKLDLKARLFIGGVPSDYIINKYAEVNSGFVGCISRLVIGEKEMDLIGDQTDSTGITNCETCAENPCNNGGVCQEAATKNGYTCLCRAGYSGKHCDYVGQSCYPGACGEGKCVDKETGFECYCPHGKTGSRCENSMKIYEPAFHDDKSFVAHDTPNALRRFKVALNLNPLEDKDGILMYCSQSDEGLGDFVALVVKDKRVEFRYDIGSGLAIIRSNHILQPGVWTHVSVNRDFKEGNLTVNGEPTIGGKSPGIARTMSLNTPLYIGGVDRRRIIVHKNTGVDRAFRGCISDLGVSSVNIDILKSAIDSANIDDCNVLHPNQSRLTTVITTSPSTTTPYDPCASNPCIHGMCQNSDVYDYSCTCAYGYVGRNCENILKQCELLLPCRNGGTCTDLHGSYKCDCRLGYNGQNCEKLAEITYDVAFRGDGWLELDKSVMTHEEEREVLGFEISTNKTKGLVMWHGQTPNDLNTDHYMALAVVDGYVEYQYNLGSGPVVIRVTAQKVDDGERHRIILKRQGSDGSIELNGEHMESGASYGTQQNLNTRGNVYLGGVPDYAMTYGKYQEGFSGCIYTMEVQDSGAIDIGEKAIRGKNVSPCTRARWIPSSLVFTNADTDIFDAFVPPPPVNIIHPKPAANLAAYSIKCYSLLILLQNFLAFTMDVREQSVLLIVLCMDTINAMKCILS</sequence>
<feature type="disulfide bond" evidence="18">
    <location>
        <begin position="1662"/>
        <end position="1680"/>
    </location>
</feature>
<dbReference type="PROSITE" id="PS50835">
    <property type="entry name" value="IG_LIKE"/>
    <property type="match status" value="13"/>
</dbReference>
<feature type="disulfide bond" evidence="18">
    <location>
        <begin position="441"/>
        <end position="456"/>
    </location>
</feature>
<feature type="domain" description="Laminin G" evidence="21">
    <location>
        <begin position="4803"/>
        <end position="4981"/>
    </location>
</feature>
<feature type="disulfide bond" evidence="18">
    <location>
        <begin position="541"/>
        <end position="559"/>
    </location>
</feature>
<feature type="disulfide bond" evidence="16">
    <location>
        <begin position="4787"/>
        <end position="4796"/>
    </location>
</feature>
<evidence type="ECO:0000259" key="24">
    <source>
        <dbReference type="PROSITE" id="PS50835"/>
    </source>
</evidence>
<evidence type="ECO:0000256" key="2">
    <source>
        <dbReference type="ARBA" id="ARBA00004302"/>
    </source>
</evidence>
<feature type="domain" description="Ig-like" evidence="24">
    <location>
        <begin position="3242"/>
        <end position="3331"/>
    </location>
</feature>
<dbReference type="SUPFAM" id="SSF57196">
    <property type="entry name" value="EGF/Laminin"/>
    <property type="match status" value="4"/>
</dbReference>
<dbReference type="InterPro" id="IPR000034">
    <property type="entry name" value="Laminin_IV"/>
</dbReference>
<feature type="disulfide bond" evidence="18">
    <location>
        <begin position="1509"/>
        <end position="1527"/>
    </location>
</feature>
<feature type="disulfide bond" evidence="18">
    <location>
        <begin position="1553"/>
        <end position="1571"/>
    </location>
</feature>
<feature type="disulfide bond" evidence="19">
    <location>
        <begin position="2802"/>
        <end position="2814"/>
    </location>
</feature>
<feature type="disulfide bond" evidence="16">
    <location>
        <begin position="4471"/>
        <end position="4480"/>
    </location>
</feature>
<dbReference type="InterPro" id="IPR036055">
    <property type="entry name" value="LDL_receptor-like_sf"/>
</dbReference>
<keyword evidence="11" id="KW-1133">Transmembrane helix</keyword>
<dbReference type="PANTHER" id="PTHR24270">
    <property type="entry name" value="LOW-DENSITY LIPOPROTEIN RECEPTOR-RELATED"/>
    <property type="match status" value="1"/>
</dbReference>
<dbReference type="Proteomes" id="UP000053825">
    <property type="component" value="Unassembled WGS sequence"/>
</dbReference>
<dbReference type="GO" id="GO:0005509">
    <property type="term" value="F:calcium ion binding"/>
    <property type="evidence" value="ECO:0007669"/>
    <property type="project" value="InterPro"/>
</dbReference>
<feature type="disulfide bond" evidence="18">
    <location>
        <begin position="478"/>
        <end position="493"/>
    </location>
</feature>
<feature type="disulfide bond" evidence="18">
    <location>
        <begin position="1502"/>
        <end position="1514"/>
    </location>
</feature>
<evidence type="ECO:0000313" key="26">
    <source>
        <dbReference type="EMBL" id="KOC61661.1"/>
    </source>
</evidence>
<evidence type="ECO:0000256" key="9">
    <source>
        <dbReference type="ARBA" id="ARBA00022737"/>
    </source>
</evidence>
<dbReference type="InterPro" id="IPR013783">
    <property type="entry name" value="Ig-like_fold"/>
</dbReference>
<evidence type="ECO:0000256" key="13">
    <source>
        <dbReference type="ARBA" id="ARBA00023157"/>
    </source>
</evidence>
<evidence type="ECO:0000256" key="7">
    <source>
        <dbReference type="ARBA" id="ARBA00022692"/>
    </source>
</evidence>
<dbReference type="PROSITE" id="PS51115">
    <property type="entry name" value="LAMININ_IVA"/>
    <property type="match status" value="3"/>
</dbReference>
<feature type="region of interest" description="Disordered" evidence="20">
    <location>
        <begin position="1077"/>
        <end position="1148"/>
    </location>
</feature>
<feature type="disulfide bond" evidence="19">
    <location>
        <begin position="2821"/>
        <end position="2830"/>
    </location>
</feature>
<feature type="disulfide bond" evidence="18">
    <location>
        <begin position="1485"/>
        <end position="1500"/>
    </location>
</feature>
<keyword evidence="4" id="KW-0964">Secreted</keyword>
<dbReference type="Pfam" id="PF00054">
    <property type="entry name" value="Laminin_G_1"/>
    <property type="match status" value="3"/>
</dbReference>
<dbReference type="InterPro" id="IPR001791">
    <property type="entry name" value="Laminin_G"/>
</dbReference>
<dbReference type="SMART" id="SM00282">
    <property type="entry name" value="LamG"/>
    <property type="match status" value="3"/>
</dbReference>
<feature type="region of interest" description="Disordered" evidence="20">
    <location>
        <begin position="44"/>
        <end position="153"/>
    </location>
</feature>
<feature type="domain" description="Ig-like" evidence="24">
    <location>
        <begin position="2012"/>
        <end position="2090"/>
    </location>
</feature>
<feature type="disulfide bond" evidence="18">
    <location>
        <begin position="534"/>
        <end position="546"/>
    </location>
</feature>
<feature type="disulfide bond" evidence="18">
    <location>
        <begin position="1546"/>
        <end position="1558"/>
    </location>
</feature>
<feature type="domain" description="EGF-like" evidence="22">
    <location>
        <begin position="3085"/>
        <end position="3123"/>
    </location>
</feature>
<keyword evidence="9" id="KW-0677">Repeat</keyword>
<feature type="domain" description="Ig-like" evidence="24">
    <location>
        <begin position="3915"/>
        <end position="3999"/>
    </location>
</feature>
<evidence type="ECO:0000256" key="3">
    <source>
        <dbReference type="ARBA" id="ARBA00004308"/>
    </source>
</evidence>
<feature type="disulfide bond" evidence="16">
    <location>
        <begin position="2474"/>
        <end position="2483"/>
    </location>
</feature>
<evidence type="ECO:0000259" key="23">
    <source>
        <dbReference type="PROSITE" id="PS50027"/>
    </source>
</evidence>
<dbReference type="Pfam" id="PF07679">
    <property type="entry name" value="I-set"/>
    <property type="match status" value="1"/>
</dbReference>
<feature type="disulfide bond" evidence="18">
    <location>
        <begin position="282"/>
        <end position="300"/>
    </location>
</feature>
<dbReference type="SMART" id="SM00408">
    <property type="entry name" value="IGc2"/>
    <property type="match status" value="13"/>
</dbReference>
<feature type="disulfide bond" evidence="18">
    <location>
        <begin position="1900"/>
        <end position="1918"/>
    </location>
</feature>
<dbReference type="PROSITE" id="PS01209">
    <property type="entry name" value="LDLRA_1"/>
    <property type="match status" value="9"/>
</dbReference>
<feature type="domain" description="Ig-like" evidence="24">
    <location>
        <begin position="3821"/>
        <end position="3892"/>
    </location>
</feature>
<dbReference type="Pfam" id="PF00008">
    <property type="entry name" value="EGF"/>
    <property type="match status" value="1"/>
</dbReference>
<feature type="compositionally biased region" description="Basic and acidic residues" evidence="20">
    <location>
        <begin position="1125"/>
        <end position="1140"/>
    </location>
</feature>
<dbReference type="SMART" id="SM00179">
    <property type="entry name" value="EGF_CA"/>
    <property type="match status" value="4"/>
</dbReference>
<dbReference type="CDD" id="cd00055">
    <property type="entry name" value="EGF_Lam"/>
    <property type="match status" value="3"/>
</dbReference>
<dbReference type="STRING" id="597456.A0A0L7QT60"/>
<feature type="disulfide bond" evidence="18">
    <location>
        <begin position="517"/>
        <end position="532"/>
    </location>
</feature>
<feature type="disulfide bond" evidence="16">
    <location>
        <begin position="4452"/>
        <end position="4469"/>
    </location>
</feature>
<feature type="region of interest" description="Disordered" evidence="20">
    <location>
        <begin position="301"/>
        <end position="338"/>
    </location>
</feature>
<dbReference type="FunFam" id="2.10.25.10:FF:000004">
    <property type="entry name" value="Neurogenic locus notch 1"/>
    <property type="match status" value="1"/>
</dbReference>
<dbReference type="PROSITE" id="PS01248">
    <property type="entry name" value="EGF_LAM_1"/>
    <property type="match status" value="4"/>
</dbReference>
<gene>
    <name evidence="26" type="ORF">WH47_05809</name>
</gene>
<evidence type="ECO:0000256" key="19">
    <source>
        <dbReference type="PROSITE-ProRule" id="PRU00460"/>
    </source>
</evidence>
<dbReference type="PANTHER" id="PTHR24270:SF62">
    <property type="entry name" value="LOW-DENSITY LIPOPROTEIN RECEPTOR-RELATED PROTEIN 2"/>
    <property type="match status" value="1"/>
</dbReference>
<dbReference type="Gene3D" id="2.60.40.10">
    <property type="entry name" value="Immunoglobulins"/>
    <property type="match status" value="13"/>
</dbReference>
<comment type="caution">
    <text evidence="16">Lacks conserved residue(s) required for the propagation of feature annotation.</text>
</comment>
<feature type="disulfide bond" evidence="18">
    <location>
        <begin position="1939"/>
        <end position="1957"/>
    </location>
</feature>
<dbReference type="Pfam" id="PF00057">
    <property type="entry name" value="Ldl_recept_a"/>
    <property type="match status" value="20"/>
</dbReference>
<evidence type="ECO:0000259" key="22">
    <source>
        <dbReference type="PROSITE" id="PS50026"/>
    </source>
</evidence>
<feature type="disulfide bond" evidence="16">
    <location>
        <begin position="3113"/>
        <end position="3122"/>
    </location>
</feature>
<accession>A0A0L7QT60</accession>
<dbReference type="GO" id="GO:0005886">
    <property type="term" value="C:plasma membrane"/>
    <property type="evidence" value="ECO:0007669"/>
    <property type="project" value="TreeGrafter"/>
</dbReference>
<feature type="domain" description="EGF-like" evidence="22">
    <location>
        <begin position="4760"/>
        <end position="4797"/>
    </location>
</feature>
<keyword evidence="27" id="KW-1185">Reference proteome</keyword>
<feature type="disulfide bond" evidence="18">
    <location>
        <begin position="1565"/>
        <end position="1580"/>
    </location>
</feature>
<dbReference type="FunFam" id="2.10.25.10:FF:000090">
    <property type="entry name" value="laminin subunit alpha"/>
    <property type="match status" value="1"/>
</dbReference>
<keyword evidence="14" id="KW-0325">Glycoprotein</keyword>
<feature type="disulfide bond" evidence="18">
    <location>
        <begin position="402"/>
        <end position="417"/>
    </location>
</feature>